<reference evidence="7 8" key="1">
    <citation type="submission" date="2014-11" db="EMBL/GenBank/DDBJ databases">
        <title>Genome sequencing of Pantoea rodasii ND03.</title>
        <authorList>
            <person name="Muhamad Yunos N.Y."/>
            <person name="Chan K.-G."/>
        </authorList>
    </citation>
    <scope>NUCLEOTIDE SEQUENCE [LARGE SCALE GENOMIC DNA]</scope>
    <source>
        <strain evidence="7 8">ND03</strain>
    </source>
</reference>
<evidence type="ECO:0000256" key="1">
    <source>
        <dbReference type="ARBA" id="ARBA00004167"/>
    </source>
</evidence>
<evidence type="ECO:0000256" key="5">
    <source>
        <dbReference type="SAM" id="MobiDB-lite"/>
    </source>
</evidence>
<accession>A0A0B1R6I8</accession>
<comment type="caution">
    <text evidence="7">The sequence shown here is derived from an EMBL/GenBank/DDBJ whole genome shotgun (WGS) entry which is preliminary data.</text>
</comment>
<name>A0A0B1R6I8_9GAMM</name>
<dbReference type="InterPro" id="IPR007343">
    <property type="entry name" value="Uncharacterised_pept_Zn_put"/>
</dbReference>
<dbReference type="PANTHER" id="PTHR30168:SF0">
    <property type="entry name" value="INNER MEMBRANE PROTEIN"/>
    <property type="match status" value="1"/>
</dbReference>
<dbReference type="EMBL" id="JTJJ01000029">
    <property type="protein sequence ID" value="KHJ68623.1"/>
    <property type="molecule type" value="Genomic_DNA"/>
</dbReference>
<keyword evidence="4 6" id="KW-0472">Membrane</keyword>
<dbReference type="AlphaFoldDB" id="A0A0B1R6I8"/>
<organism evidence="7 8">
    <name type="scientific">Pantoea rodasii</name>
    <dbReference type="NCBI Taxonomy" id="1076549"/>
    <lineage>
        <taxon>Bacteria</taxon>
        <taxon>Pseudomonadati</taxon>
        <taxon>Pseudomonadota</taxon>
        <taxon>Gammaproteobacteria</taxon>
        <taxon>Enterobacterales</taxon>
        <taxon>Erwiniaceae</taxon>
        <taxon>Pantoea</taxon>
    </lineage>
</organism>
<evidence type="ECO:0000256" key="2">
    <source>
        <dbReference type="ARBA" id="ARBA00022692"/>
    </source>
</evidence>
<feature type="transmembrane region" description="Helical" evidence="6">
    <location>
        <begin position="37"/>
        <end position="53"/>
    </location>
</feature>
<evidence type="ECO:0000313" key="8">
    <source>
        <dbReference type="Proteomes" id="UP000030853"/>
    </source>
</evidence>
<evidence type="ECO:0008006" key="9">
    <source>
        <dbReference type="Google" id="ProtNLM"/>
    </source>
</evidence>
<evidence type="ECO:0000256" key="4">
    <source>
        <dbReference type="ARBA" id="ARBA00023136"/>
    </source>
</evidence>
<protein>
    <recommendedName>
        <fullName evidence="9">Neutral zinc metallopeptidase</fullName>
    </recommendedName>
</protein>
<sequence>MRWQGRRESDNVEDRRNDSPGLGGGGGRQIRIPRGKGGIILLIVVAVAGYYGYDLTALLEGGAPVSQQQQQRPVNSAQDNEDAKFTKVMLATTEDTWSTLFQKMGKQYVPPKLVMYRNYTSTNCGTGQSAMGPFYCPADQTVYIDLSFYDDMKTKLGAGGDFAQGYVIAHEVGHHIQKLLGIEAKVRQLQQGASQVQANQLSVKMELQADCFAGVWGHYVQQQNMLEVGDLQKALNAAEAIGDDRLQQKSQGRVVPDSFTHGTSQQRYTWFKRGFDSGNPGDCNTFATN</sequence>
<dbReference type="Pfam" id="PF04228">
    <property type="entry name" value="Zn_peptidase"/>
    <property type="match status" value="1"/>
</dbReference>
<dbReference type="RefSeq" id="WP_039329762.1">
    <property type="nucleotide sequence ID" value="NZ_JTJJ01000029.1"/>
</dbReference>
<evidence type="ECO:0000313" key="7">
    <source>
        <dbReference type="EMBL" id="KHJ68623.1"/>
    </source>
</evidence>
<dbReference type="Proteomes" id="UP000030853">
    <property type="component" value="Unassembled WGS sequence"/>
</dbReference>
<dbReference type="GO" id="GO:0016020">
    <property type="term" value="C:membrane"/>
    <property type="evidence" value="ECO:0007669"/>
    <property type="project" value="UniProtKB-SubCell"/>
</dbReference>
<comment type="subcellular location">
    <subcellularLocation>
        <location evidence="1">Membrane</location>
        <topology evidence="1">Single-pass membrane protein</topology>
    </subcellularLocation>
</comment>
<dbReference type="PANTHER" id="PTHR30168">
    <property type="entry name" value="PUTATIVE MEMBRANE PROTEIN YPFJ"/>
    <property type="match status" value="1"/>
</dbReference>
<keyword evidence="2 6" id="KW-0812">Transmembrane</keyword>
<evidence type="ECO:0000256" key="6">
    <source>
        <dbReference type="SAM" id="Phobius"/>
    </source>
</evidence>
<gene>
    <name evidence="7" type="ORF">QU24_07645</name>
</gene>
<evidence type="ECO:0000256" key="3">
    <source>
        <dbReference type="ARBA" id="ARBA00022989"/>
    </source>
</evidence>
<feature type="compositionally biased region" description="Basic and acidic residues" evidence="5">
    <location>
        <begin position="1"/>
        <end position="18"/>
    </location>
</feature>
<feature type="region of interest" description="Disordered" evidence="5">
    <location>
        <begin position="1"/>
        <end position="29"/>
    </location>
</feature>
<proteinExistence type="predicted"/>
<keyword evidence="3 6" id="KW-1133">Transmembrane helix</keyword>